<dbReference type="RefSeq" id="WP_099386252.1">
    <property type="nucleotide sequence ID" value="NZ_JANSWH010000051.1"/>
</dbReference>
<sequence>MWNYIKIELRRGFWNRNMLWALLAVLLISFGQIALDVFPMLQYLKPITADTPAKEIMFPHTVFEKGICFNQSSSLTYYFYMILPIFCALPFGGVLFHDWKKGYTKNVFTKTPKVNYYVSQYVTAFLTAGVISLVPAVINTLVTALLLPSTFPYPGIGYVGIFSDSLLASVYYTNPYLYLLIYLIIDFVLFGLLNTMALSFSYFLKSEFSVVMFPFLIFQFLYFFSVFLKVGNWSLFAVTIPTQPEGNVSWITIVVYLILMLLIDMFAIWKYVQRKDHYE</sequence>
<reference evidence="2 3" key="1">
    <citation type="submission" date="2017-10" db="EMBL/GenBank/DDBJ databases">
        <title>Resolving the taxonomy of Roseburia spp., Eubacterium rectale and Agathobacter spp. through phylogenomic analysis.</title>
        <authorList>
            <person name="Sheridan P.O."/>
            <person name="Walker A.W."/>
            <person name="Duncan S.H."/>
            <person name="Scott K.P."/>
            <person name="Toole P.W.O."/>
            <person name="Luis P."/>
            <person name="Flint H.J."/>
        </authorList>
    </citation>
    <scope>NUCLEOTIDE SEQUENCE [LARGE SCALE GENOMIC DNA]</scope>
    <source>
        <strain evidence="2 3">JK623</strain>
    </source>
</reference>
<feature type="transmembrane region" description="Helical" evidence="1">
    <location>
        <begin position="176"/>
        <end position="196"/>
    </location>
</feature>
<evidence type="ECO:0000313" key="3">
    <source>
        <dbReference type="Proteomes" id="UP000224563"/>
    </source>
</evidence>
<dbReference type="AlphaFoldDB" id="A0A2G3E2I4"/>
<proteinExistence type="predicted"/>
<feature type="transmembrane region" description="Helical" evidence="1">
    <location>
        <begin position="208"/>
        <end position="228"/>
    </location>
</feature>
<accession>A0A2G3E2I4</accession>
<name>A0A2G3E2I4_9FIRM</name>
<feature type="transmembrane region" description="Helical" evidence="1">
    <location>
        <begin position="117"/>
        <end position="138"/>
    </location>
</feature>
<evidence type="ECO:0000313" key="2">
    <source>
        <dbReference type="EMBL" id="PHU37482.1"/>
    </source>
</evidence>
<comment type="caution">
    <text evidence="2">The sequence shown here is derived from an EMBL/GenBank/DDBJ whole genome shotgun (WGS) entry which is preliminary data.</text>
</comment>
<feature type="transmembrane region" description="Helical" evidence="1">
    <location>
        <begin position="248"/>
        <end position="269"/>
    </location>
</feature>
<protein>
    <submittedName>
        <fullName evidence="2">Uncharacterized protein</fullName>
    </submittedName>
</protein>
<organism evidence="2 3">
    <name type="scientific">Agathobacter ruminis</name>
    <dbReference type="NCBI Taxonomy" id="1712665"/>
    <lineage>
        <taxon>Bacteria</taxon>
        <taxon>Bacillati</taxon>
        <taxon>Bacillota</taxon>
        <taxon>Clostridia</taxon>
        <taxon>Lachnospirales</taxon>
        <taxon>Lachnospiraceae</taxon>
        <taxon>Agathobacter</taxon>
    </lineage>
</organism>
<keyword evidence="1" id="KW-0812">Transmembrane</keyword>
<dbReference type="Proteomes" id="UP000224563">
    <property type="component" value="Unassembled WGS sequence"/>
</dbReference>
<gene>
    <name evidence="2" type="ORF">CSX02_07760</name>
</gene>
<keyword evidence="3" id="KW-1185">Reference proteome</keyword>
<keyword evidence="1" id="KW-1133">Transmembrane helix</keyword>
<reference evidence="2 3" key="2">
    <citation type="submission" date="2017-10" db="EMBL/GenBank/DDBJ databases">
        <authorList>
            <person name="Banno H."/>
            <person name="Chua N.-H."/>
        </authorList>
    </citation>
    <scope>NUCLEOTIDE SEQUENCE [LARGE SCALE GENOMIC DNA]</scope>
    <source>
        <strain evidence="2 3">JK623</strain>
    </source>
</reference>
<evidence type="ECO:0000256" key="1">
    <source>
        <dbReference type="SAM" id="Phobius"/>
    </source>
</evidence>
<keyword evidence="1" id="KW-0472">Membrane</keyword>
<feature type="transmembrane region" description="Helical" evidence="1">
    <location>
        <begin position="77"/>
        <end position="96"/>
    </location>
</feature>
<dbReference type="EMBL" id="PDYG01000051">
    <property type="protein sequence ID" value="PHU37482.1"/>
    <property type="molecule type" value="Genomic_DNA"/>
</dbReference>